<evidence type="ECO:0000313" key="1">
    <source>
        <dbReference type="EMBL" id="AES77466.2"/>
    </source>
</evidence>
<accession>A0A0C3W1G8</accession>
<dbReference type="EnsemblPlants" id="AES77466">
    <property type="protein sequence ID" value="AES77466"/>
    <property type="gene ID" value="MTR_7g010970"/>
</dbReference>
<dbReference type="HOGENOM" id="CLU_1216356_0_0_1"/>
<dbReference type="AlphaFoldDB" id="G7L203"/>
<evidence type="ECO:0000313" key="2">
    <source>
        <dbReference type="EnsemblPlants" id="AES77466"/>
    </source>
</evidence>
<evidence type="ECO:0000313" key="3">
    <source>
        <dbReference type="Proteomes" id="UP000002051"/>
    </source>
</evidence>
<dbReference type="EMBL" id="CM001223">
    <property type="protein sequence ID" value="AES77466.2"/>
    <property type="molecule type" value="Genomic_DNA"/>
</dbReference>
<reference evidence="2" key="3">
    <citation type="submission" date="2015-04" db="UniProtKB">
        <authorList>
            <consortium name="EnsemblPlants"/>
        </authorList>
    </citation>
    <scope>IDENTIFICATION</scope>
    <source>
        <strain evidence="2">cv. Jemalong A17</strain>
    </source>
</reference>
<protein>
    <recommendedName>
        <fullName evidence="4">Protein FAR1-RELATED SEQUENCE</fullName>
    </recommendedName>
</protein>
<dbReference type="Proteomes" id="UP000002051">
    <property type="component" value="Unassembled WGS sequence"/>
</dbReference>
<accession>G7L203</accession>
<keyword evidence="3" id="KW-1185">Reference proteome</keyword>
<organism evidence="1 3">
    <name type="scientific">Medicago truncatula</name>
    <name type="common">Barrel medic</name>
    <name type="synonym">Medicago tribuloides</name>
    <dbReference type="NCBI Taxonomy" id="3880"/>
    <lineage>
        <taxon>Eukaryota</taxon>
        <taxon>Viridiplantae</taxon>
        <taxon>Streptophyta</taxon>
        <taxon>Embryophyta</taxon>
        <taxon>Tracheophyta</taxon>
        <taxon>Spermatophyta</taxon>
        <taxon>Magnoliopsida</taxon>
        <taxon>eudicotyledons</taxon>
        <taxon>Gunneridae</taxon>
        <taxon>Pentapetalae</taxon>
        <taxon>rosids</taxon>
        <taxon>fabids</taxon>
        <taxon>Fabales</taxon>
        <taxon>Fabaceae</taxon>
        <taxon>Papilionoideae</taxon>
        <taxon>50 kb inversion clade</taxon>
        <taxon>NPAAA clade</taxon>
        <taxon>Hologalegina</taxon>
        <taxon>IRL clade</taxon>
        <taxon>Trifolieae</taxon>
        <taxon>Medicago</taxon>
    </lineage>
</organism>
<proteinExistence type="predicted"/>
<reference evidence="1 3" key="1">
    <citation type="journal article" date="2011" name="Nature">
        <title>The Medicago genome provides insight into the evolution of rhizobial symbioses.</title>
        <authorList>
            <person name="Young N.D."/>
            <person name="Debelle F."/>
            <person name="Oldroyd G.E."/>
            <person name="Geurts R."/>
            <person name="Cannon S.B."/>
            <person name="Udvardi M.K."/>
            <person name="Benedito V.A."/>
            <person name="Mayer K.F."/>
            <person name="Gouzy J."/>
            <person name="Schoof H."/>
            <person name="Van de Peer Y."/>
            <person name="Proost S."/>
            <person name="Cook D.R."/>
            <person name="Meyers B.C."/>
            <person name="Spannagl M."/>
            <person name="Cheung F."/>
            <person name="De Mita S."/>
            <person name="Krishnakumar V."/>
            <person name="Gundlach H."/>
            <person name="Zhou S."/>
            <person name="Mudge J."/>
            <person name="Bharti A.K."/>
            <person name="Murray J.D."/>
            <person name="Naoumkina M.A."/>
            <person name="Rosen B."/>
            <person name="Silverstein K.A."/>
            <person name="Tang H."/>
            <person name="Rombauts S."/>
            <person name="Zhao P.X."/>
            <person name="Zhou P."/>
            <person name="Barbe V."/>
            <person name="Bardou P."/>
            <person name="Bechner M."/>
            <person name="Bellec A."/>
            <person name="Berger A."/>
            <person name="Berges H."/>
            <person name="Bidwell S."/>
            <person name="Bisseling T."/>
            <person name="Choisne N."/>
            <person name="Couloux A."/>
            <person name="Denny R."/>
            <person name="Deshpande S."/>
            <person name="Dai X."/>
            <person name="Doyle J.J."/>
            <person name="Dudez A.M."/>
            <person name="Farmer A.D."/>
            <person name="Fouteau S."/>
            <person name="Franken C."/>
            <person name="Gibelin C."/>
            <person name="Gish J."/>
            <person name="Goldstein S."/>
            <person name="Gonzalez A.J."/>
            <person name="Green P.J."/>
            <person name="Hallab A."/>
            <person name="Hartog M."/>
            <person name="Hua A."/>
            <person name="Humphray S.J."/>
            <person name="Jeong D.H."/>
            <person name="Jing Y."/>
            <person name="Jocker A."/>
            <person name="Kenton S.M."/>
            <person name="Kim D.J."/>
            <person name="Klee K."/>
            <person name="Lai H."/>
            <person name="Lang C."/>
            <person name="Lin S."/>
            <person name="Macmil S.L."/>
            <person name="Magdelenat G."/>
            <person name="Matthews L."/>
            <person name="McCorrison J."/>
            <person name="Monaghan E.L."/>
            <person name="Mun J.H."/>
            <person name="Najar F.Z."/>
            <person name="Nicholson C."/>
            <person name="Noirot C."/>
            <person name="O'Bleness M."/>
            <person name="Paule C.R."/>
            <person name="Poulain J."/>
            <person name="Prion F."/>
            <person name="Qin B."/>
            <person name="Qu C."/>
            <person name="Retzel E.F."/>
            <person name="Riddle C."/>
            <person name="Sallet E."/>
            <person name="Samain S."/>
            <person name="Samson N."/>
            <person name="Sanders I."/>
            <person name="Saurat O."/>
            <person name="Scarpelli C."/>
            <person name="Schiex T."/>
            <person name="Segurens B."/>
            <person name="Severin A.J."/>
            <person name="Sherrier D.J."/>
            <person name="Shi R."/>
            <person name="Sims S."/>
            <person name="Singer S.R."/>
            <person name="Sinharoy S."/>
            <person name="Sterck L."/>
            <person name="Viollet A."/>
            <person name="Wang B.B."/>
            <person name="Wang K."/>
            <person name="Wang M."/>
            <person name="Wang X."/>
            <person name="Warfsmann J."/>
            <person name="Weissenbach J."/>
            <person name="White D.D."/>
            <person name="White J.D."/>
            <person name="Wiley G.B."/>
            <person name="Wincker P."/>
            <person name="Xing Y."/>
            <person name="Yang L."/>
            <person name="Yao Z."/>
            <person name="Ying F."/>
            <person name="Zhai J."/>
            <person name="Zhou L."/>
            <person name="Zuber A."/>
            <person name="Denarie J."/>
            <person name="Dixon R.A."/>
            <person name="May G.D."/>
            <person name="Schwartz D.C."/>
            <person name="Rogers J."/>
            <person name="Quetier F."/>
            <person name="Town C.D."/>
            <person name="Roe B.A."/>
        </authorList>
    </citation>
    <scope>NUCLEOTIDE SEQUENCE [LARGE SCALE GENOMIC DNA]</scope>
    <source>
        <strain evidence="1">A17</strain>
        <strain evidence="2 3">cv. Jemalong A17</strain>
    </source>
</reference>
<reference evidence="1 3" key="2">
    <citation type="journal article" date="2014" name="BMC Genomics">
        <title>An improved genome release (version Mt4.0) for the model legume Medicago truncatula.</title>
        <authorList>
            <person name="Tang H."/>
            <person name="Krishnakumar V."/>
            <person name="Bidwell S."/>
            <person name="Rosen B."/>
            <person name="Chan A."/>
            <person name="Zhou S."/>
            <person name="Gentzbittel L."/>
            <person name="Childs K.L."/>
            <person name="Yandell M."/>
            <person name="Gundlach H."/>
            <person name="Mayer K.F."/>
            <person name="Schwartz D.C."/>
            <person name="Town C.D."/>
        </authorList>
    </citation>
    <scope>GENOME REANNOTATION</scope>
    <source>
        <strain evidence="2 3">cv. Jemalong A17</strain>
    </source>
</reference>
<gene>
    <name evidence="1" type="ordered locus">MTR_7g010970</name>
</gene>
<name>G7L203_MEDTR</name>
<sequence length="228" mass="26587">MVTSQCERSGVFKPPKRRKKLNLEGISSRKCDCSFRLRGYFEKNTIFWWLSMLSGIHNHELESKLGGHLLAGRIKEEYKRVVDMTKNLEFPRNILTDDKTKMQYLVEKLEEHKHVYFTRTNDEETTLEDIFFAHREITLLGDFGMLVDLLSSKLNMHKVVVIERDNALMDVVVKVLPNSSALLYYFHTWKNVRANCITDCRVKAEPKDITVDGKEVKEEKTGELLTKS</sequence>
<evidence type="ECO:0008006" key="4">
    <source>
        <dbReference type="Google" id="ProtNLM"/>
    </source>
</evidence>